<feature type="region of interest" description="Disordered" evidence="1">
    <location>
        <begin position="1"/>
        <end position="22"/>
    </location>
</feature>
<dbReference type="EMBL" id="LXQA010850916">
    <property type="protein sequence ID" value="MCI73992.1"/>
    <property type="molecule type" value="Genomic_DNA"/>
</dbReference>
<organism evidence="2 3">
    <name type="scientific">Trifolium medium</name>
    <dbReference type="NCBI Taxonomy" id="97028"/>
    <lineage>
        <taxon>Eukaryota</taxon>
        <taxon>Viridiplantae</taxon>
        <taxon>Streptophyta</taxon>
        <taxon>Embryophyta</taxon>
        <taxon>Tracheophyta</taxon>
        <taxon>Spermatophyta</taxon>
        <taxon>Magnoliopsida</taxon>
        <taxon>eudicotyledons</taxon>
        <taxon>Gunneridae</taxon>
        <taxon>Pentapetalae</taxon>
        <taxon>rosids</taxon>
        <taxon>fabids</taxon>
        <taxon>Fabales</taxon>
        <taxon>Fabaceae</taxon>
        <taxon>Papilionoideae</taxon>
        <taxon>50 kb inversion clade</taxon>
        <taxon>NPAAA clade</taxon>
        <taxon>Hologalegina</taxon>
        <taxon>IRL clade</taxon>
        <taxon>Trifolieae</taxon>
        <taxon>Trifolium</taxon>
    </lineage>
</organism>
<reference evidence="2 3" key="1">
    <citation type="journal article" date="2018" name="Front. Plant Sci.">
        <title>Red Clover (Trifolium pratense) and Zigzag Clover (T. medium) - A Picture of Genomic Similarities and Differences.</title>
        <authorList>
            <person name="Dluhosova J."/>
            <person name="Istvanek J."/>
            <person name="Nedelnik J."/>
            <person name="Repkova J."/>
        </authorList>
    </citation>
    <scope>NUCLEOTIDE SEQUENCE [LARGE SCALE GENOMIC DNA]</scope>
    <source>
        <strain evidence="3">cv. 10/8</strain>
        <tissue evidence="2">Leaf</tissue>
    </source>
</reference>
<name>A0A392UKK0_9FABA</name>
<feature type="non-terminal residue" evidence="2">
    <location>
        <position position="55"/>
    </location>
</feature>
<sequence length="55" mass="6112">MSSLGQMIRENQSSISGGNNYWSDFTYLPRGRVEKSNSIPASECFRGSEAVKPLK</sequence>
<protein>
    <submittedName>
        <fullName evidence="2">Uncharacterized protein</fullName>
    </submittedName>
</protein>
<evidence type="ECO:0000313" key="3">
    <source>
        <dbReference type="Proteomes" id="UP000265520"/>
    </source>
</evidence>
<accession>A0A392UKK0</accession>
<proteinExistence type="predicted"/>
<comment type="caution">
    <text evidence="2">The sequence shown here is derived from an EMBL/GenBank/DDBJ whole genome shotgun (WGS) entry which is preliminary data.</text>
</comment>
<dbReference type="Proteomes" id="UP000265520">
    <property type="component" value="Unassembled WGS sequence"/>
</dbReference>
<keyword evidence="3" id="KW-1185">Reference proteome</keyword>
<dbReference type="AlphaFoldDB" id="A0A392UKK0"/>
<evidence type="ECO:0000313" key="2">
    <source>
        <dbReference type="EMBL" id="MCI73992.1"/>
    </source>
</evidence>
<evidence type="ECO:0000256" key="1">
    <source>
        <dbReference type="SAM" id="MobiDB-lite"/>
    </source>
</evidence>